<dbReference type="GO" id="GO:0006357">
    <property type="term" value="P:regulation of transcription by RNA polymerase II"/>
    <property type="evidence" value="ECO:0007669"/>
    <property type="project" value="InterPro"/>
</dbReference>
<comment type="similarity">
    <text evidence="1">Belongs to the cyclin family.</text>
</comment>
<dbReference type="SUPFAM" id="SSF47954">
    <property type="entry name" value="Cyclin-like"/>
    <property type="match status" value="2"/>
</dbReference>
<evidence type="ECO:0000313" key="4">
    <source>
        <dbReference type="EnsemblProtists" id="EKX43736"/>
    </source>
</evidence>
<dbReference type="Pfam" id="PF00134">
    <property type="entry name" value="Cyclin_N"/>
    <property type="match status" value="1"/>
</dbReference>
<dbReference type="EMBL" id="JH993008">
    <property type="protein sequence ID" value="EKX43736.1"/>
    <property type="molecule type" value="Genomic_DNA"/>
</dbReference>
<dbReference type="KEGG" id="gtt:GUITHDRAFT_110191"/>
<dbReference type="PANTHER" id="PTHR10026">
    <property type="entry name" value="CYCLIN"/>
    <property type="match status" value="1"/>
</dbReference>
<gene>
    <name evidence="3" type="ORF">GUITHDRAFT_110191</name>
</gene>
<dbReference type="STRING" id="905079.L1J5E4"/>
<dbReference type="OrthoDB" id="10266018at2759"/>
<dbReference type="InterPro" id="IPR043198">
    <property type="entry name" value="Cyclin/Ssn8"/>
</dbReference>
<feature type="domain" description="Cyclin-like" evidence="2">
    <location>
        <begin position="162"/>
        <end position="247"/>
    </location>
</feature>
<dbReference type="AlphaFoldDB" id="L1J5E4"/>
<dbReference type="PaxDb" id="55529-EKX43736"/>
<reference evidence="4" key="3">
    <citation type="submission" date="2015-06" db="UniProtKB">
        <authorList>
            <consortium name="EnsemblProtists"/>
        </authorList>
    </citation>
    <scope>IDENTIFICATION</scope>
</reference>
<dbReference type="InterPro" id="IPR006671">
    <property type="entry name" value="Cyclin_N"/>
</dbReference>
<dbReference type="HOGENOM" id="CLU_034754_0_0_1"/>
<dbReference type="OMA" id="CLLHPPH"/>
<keyword evidence="1" id="KW-0195">Cyclin</keyword>
<evidence type="ECO:0000259" key="2">
    <source>
        <dbReference type="SMART" id="SM00385"/>
    </source>
</evidence>
<dbReference type="SMART" id="SM00385">
    <property type="entry name" value="CYCLIN"/>
    <property type="match status" value="2"/>
</dbReference>
<evidence type="ECO:0000313" key="5">
    <source>
        <dbReference type="Proteomes" id="UP000011087"/>
    </source>
</evidence>
<dbReference type="GeneID" id="17300390"/>
<proteinExistence type="inferred from homology"/>
<dbReference type="CDD" id="cd20513">
    <property type="entry name" value="CYCLIN_CCNC_rpt1"/>
    <property type="match status" value="1"/>
</dbReference>
<protein>
    <recommendedName>
        <fullName evidence="2">Cyclin-like domain-containing protein</fullName>
    </recommendedName>
</protein>
<dbReference type="eggNOG" id="KOG0794">
    <property type="taxonomic scope" value="Eukaryota"/>
</dbReference>
<feature type="domain" description="Cyclin-like" evidence="2">
    <location>
        <begin position="57"/>
        <end position="150"/>
    </location>
</feature>
<dbReference type="EnsemblProtists" id="EKX43736">
    <property type="protein sequence ID" value="EKX43736"/>
    <property type="gene ID" value="GUITHDRAFT_110191"/>
</dbReference>
<dbReference type="InterPro" id="IPR036915">
    <property type="entry name" value="Cyclin-like_sf"/>
</dbReference>
<name>L1J5E4_GUITC</name>
<keyword evidence="5" id="KW-1185">Reference proteome</keyword>
<evidence type="ECO:0000256" key="1">
    <source>
        <dbReference type="RuleBase" id="RU000383"/>
    </source>
</evidence>
<dbReference type="Proteomes" id="UP000011087">
    <property type="component" value="Unassembled WGS sequence"/>
</dbReference>
<reference evidence="5" key="2">
    <citation type="submission" date="2012-11" db="EMBL/GenBank/DDBJ databases">
        <authorList>
            <person name="Kuo A."/>
            <person name="Curtis B.A."/>
            <person name="Tanifuji G."/>
            <person name="Burki F."/>
            <person name="Gruber A."/>
            <person name="Irimia M."/>
            <person name="Maruyama S."/>
            <person name="Arias M.C."/>
            <person name="Ball S.G."/>
            <person name="Gile G.H."/>
            <person name="Hirakawa Y."/>
            <person name="Hopkins J.F."/>
            <person name="Rensing S.A."/>
            <person name="Schmutz J."/>
            <person name="Symeonidi A."/>
            <person name="Elias M."/>
            <person name="Eveleigh R.J."/>
            <person name="Herman E.K."/>
            <person name="Klute M.J."/>
            <person name="Nakayama T."/>
            <person name="Obornik M."/>
            <person name="Reyes-Prieto A."/>
            <person name="Armbrust E.V."/>
            <person name="Aves S.J."/>
            <person name="Beiko R.G."/>
            <person name="Coutinho P."/>
            <person name="Dacks J.B."/>
            <person name="Durnford D.G."/>
            <person name="Fast N.M."/>
            <person name="Green B.R."/>
            <person name="Grisdale C."/>
            <person name="Hempe F."/>
            <person name="Henrissat B."/>
            <person name="Hoppner M.P."/>
            <person name="Ishida K.-I."/>
            <person name="Kim E."/>
            <person name="Koreny L."/>
            <person name="Kroth P.G."/>
            <person name="Liu Y."/>
            <person name="Malik S.-B."/>
            <person name="Maier U.G."/>
            <person name="McRose D."/>
            <person name="Mock T."/>
            <person name="Neilson J.A."/>
            <person name="Onodera N.T."/>
            <person name="Poole A.M."/>
            <person name="Pritham E.J."/>
            <person name="Richards T.A."/>
            <person name="Rocap G."/>
            <person name="Roy S.W."/>
            <person name="Sarai C."/>
            <person name="Schaack S."/>
            <person name="Shirato S."/>
            <person name="Slamovits C.H."/>
            <person name="Spencer D.F."/>
            <person name="Suzuki S."/>
            <person name="Worden A.Z."/>
            <person name="Zauner S."/>
            <person name="Barry K."/>
            <person name="Bell C."/>
            <person name="Bharti A.K."/>
            <person name="Crow J.A."/>
            <person name="Grimwood J."/>
            <person name="Kramer R."/>
            <person name="Lindquist E."/>
            <person name="Lucas S."/>
            <person name="Salamov A."/>
            <person name="McFadden G.I."/>
            <person name="Lane C.E."/>
            <person name="Keeling P.J."/>
            <person name="Gray M.W."/>
            <person name="Grigoriev I.V."/>
            <person name="Archibald J.M."/>
        </authorList>
    </citation>
    <scope>NUCLEOTIDE SEQUENCE</scope>
    <source>
        <strain evidence="5">CCMP2712</strain>
    </source>
</reference>
<evidence type="ECO:0000313" key="3">
    <source>
        <dbReference type="EMBL" id="EKX43736.1"/>
    </source>
</evidence>
<dbReference type="GO" id="GO:0016538">
    <property type="term" value="F:cyclin-dependent protein serine/threonine kinase regulator activity"/>
    <property type="evidence" value="ECO:0007669"/>
    <property type="project" value="InterPro"/>
</dbReference>
<reference evidence="3 5" key="1">
    <citation type="journal article" date="2012" name="Nature">
        <title>Algal genomes reveal evolutionary mosaicism and the fate of nucleomorphs.</title>
        <authorList>
            <consortium name="DOE Joint Genome Institute"/>
            <person name="Curtis B.A."/>
            <person name="Tanifuji G."/>
            <person name="Burki F."/>
            <person name="Gruber A."/>
            <person name="Irimia M."/>
            <person name="Maruyama S."/>
            <person name="Arias M.C."/>
            <person name="Ball S.G."/>
            <person name="Gile G.H."/>
            <person name="Hirakawa Y."/>
            <person name="Hopkins J.F."/>
            <person name="Kuo A."/>
            <person name="Rensing S.A."/>
            <person name="Schmutz J."/>
            <person name="Symeonidi A."/>
            <person name="Elias M."/>
            <person name="Eveleigh R.J."/>
            <person name="Herman E.K."/>
            <person name="Klute M.J."/>
            <person name="Nakayama T."/>
            <person name="Obornik M."/>
            <person name="Reyes-Prieto A."/>
            <person name="Armbrust E.V."/>
            <person name="Aves S.J."/>
            <person name="Beiko R.G."/>
            <person name="Coutinho P."/>
            <person name="Dacks J.B."/>
            <person name="Durnford D.G."/>
            <person name="Fast N.M."/>
            <person name="Green B.R."/>
            <person name="Grisdale C.J."/>
            <person name="Hempel F."/>
            <person name="Henrissat B."/>
            <person name="Hoppner M.P."/>
            <person name="Ishida K."/>
            <person name="Kim E."/>
            <person name="Koreny L."/>
            <person name="Kroth P.G."/>
            <person name="Liu Y."/>
            <person name="Malik S.B."/>
            <person name="Maier U.G."/>
            <person name="McRose D."/>
            <person name="Mock T."/>
            <person name="Neilson J.A."/>
            <person name="Onodera N.T."/>
            <person name="Poole A.M."/>
            <person name="Pritham E.J."/>
            <person name="Richards T.A."/>
            <person name="Rocap G."/>
            <person name="Roy S.W."/>
            <person name="Sarai C."/>
            <person name="Schaack S."/>
            <person name="Shirato S."/>
            <person name="Slamovits C.H."/>
            <person name="Spencer D.F."/>
            <person name="Suzuki S."/>
            <person name="Worden A.Z."/>
            <person name="Zauner S."/>
            <person name="Barry K."/>
            <person name="Bell C."/>
            <person name="Bharti A.K."/>
            <person name="Crow J.A."/>
            <person name="Grimwood J."/>
            <person name="Kramer R."/>
            <person name="Lindquist E."/>
            <person name="Lucas S."/>
            <person name="Salamov A."/>
            <person name="McFadden G.I."/>
            <person name="Lane C.E."/>
            <person name="Keeling P.J."/>
            <person name="Gray M.W."/>
            <person name="Grigoriev I.V."/>
            <person name="Archibald J.M."/>
        </authorList>
    </citation>
    <scope>NUCLEOTIDE SEQUENCE</scope>
    <source>
        <strain evidence="3 5">CCMP2712</strain>
    </source>
</reference>
<accession>L1J5E4</accession>
<sequence>MSSQMAANFWLSSHCTEWLKNAKDEDNNPEVRQRKEKNREIMLSDEEIKKLRIHMSTFISQLGRNLHVKVRQRVISTATVYLARFYYHNSYKDFHPHLIAATALYLASKVEESPVSHIVSALKELHQTKWPKEESYDIRDIVDAEYFLMEELRFNLIVFHPYRQTELYMKDAKLESCVHTAWQIINDSYRLDLCLYYPPHIIAIAVVQMAGAYHNYDTTEWLKTLKFRDGHEKAIPEVQEKLLELYEDYSHLEHDEIMHILDKVPRHPPLGKGASPVMSPPPVSTPG</sequence>
<dbReference type="RefSeq" id="XP_005830716.1">
    <property type="nucleotide sequence ID" value="XM_005830659.1"/>
</dbReference>
<organism evidence="3">
    <name type="scientific">Guillardia theta (strain CCMP2712)</name>
    <name type="common">Cryptophyte</name>
    <dbReference type="NCBI Taxonomy" id="905079"/>
    <lineage>
        <taxon>Eukaryota</taxon>
        <taxon>Cryptophyceae</taxon>
        <taxon>Pyrenomonadales</taxon>
        <taxon>Geminigeraceae</taxon>
        <taxon>Guillardia</taxon>
    </lineage>
</organism>
<dbReference type="InterPro" id="IPR013763">
    <property type="entry name" value="Cyclin-like_dom"/>
</dbReference>
<dbReference type="Gene3D" id="1.10.472.10">
    <property type="entry name" value="Cyclin-like"/>
    <property type="match status" value="2"/>
</dbReference>
<dbReference type="PIRSF" id="PIRSF028758">
    <property type="entry name" value="Cyclin, C/H/G types"/>
    <property type="match status" value="1"/>
</dbReference>